<protein>
    <recommendedName>
        <fullName evidence="2">DNA polymerase III subunit delta</fullName>
        <ecNumber evidence="1">2.7.7.7</ecNumber>
    </recommendedName>
</protein>
<dbReference type="PANTHER" id="PTHR34388:SF1">
    <property type="entry name" value="DNA POLYMERASE III SUBUNIT DELTA"/>
    <property type="match status" value="1"/>
</dbReference>
<dbReference type="RefSeq" id="WP_136082678.1">
    <property type="nucleotide sequence ID" value="NZ_CAAHFG010000004.1"/>
</dbReference>
<evidence type="ECO:0000256" key="2">
    <source>
        <dbReference type="ARBA" id="ARBA00017703"/>
    </source>
</evidence>
<dbReference type="Gene3D" id="1.20.272.10">
    <property type="match status" value="1"/>
</dbReference>
<gene>
    <name evidence="10" type="ORF">PDESU_05784</name>
</gene>
<keyword evidence="5" id="KW-0235">DNA replication</keyword>
<dbReference type="InterPro" id="IPR005790">
    <property type="entry name" value="DNA_polIII_delta"/>
</dbReference>
<evidence type="ECO:0000256" key="8">
    <source>
        <dbReference type="ARBA" id="ARBA00049244"/>
    </source>
</evidence>
<dbReference type="Gene3D" id="1.10.8.60">
    <property type="match status" value="1"/>
</dbReference>
<dbReference type="Pfam" id="PF06144">
    <property type="entry name" value="DNA_pol3_delta"/>
    <property type="match status" value="1"/>
</dbReference>
<dbReference type="SUPFAM" id="SSF48019">
    <property type="entry name" value="post-AAA+ oligomerization domain-like"/>
    <property type="match status" value="1"/>
</dbReference>
<dbReference type="InterPro" id="IPR010372">
    <property type="entry name" value="DNA_pol3_delta_N"/>
</dbReference>
<name>A0A6C2UB71_PONDE</name>
<dbReference type="PANTHER" id="PTHR34388">
    <property type="entry name" value="DNA POLYMERASE III SUBUNIT DELTA"/>
    <property type="match status" value="1"/>
</dbReference>
<dbReference type="SUPFAM" id="SSF52540">
    <property type="entry name" value="P-loop containing nucleoside triphosphate hydrolases"/>
    <property type="match status" value="1"/>
</dbReference>
<comment type="catalytic activity">
    <reaction evidence="8">
        <text>DNA(n) + a 2'-deoxyribonucleoside 5'-triphosphate = DNA(n+1) + diphosphate</text>
        <dbReference type="Rhea" id="RHEA:22508"/>
        <dbReference type="Rhea" id="RHEA-COMP:17339"/>
        <dbReference type="Rhea" id="RHEA-COMP:17340"/>
        <dbReference type="ChEBI" id="CHEBI:33019"/>
        <dbReference type="ChEBI" id="CHEBI:61560"/>
        <dbReference type="ChEBI" id="CHEBI:173112"/>
        <dbReference type="EC" id="2.7.7.7"/>
    </reaction>
</comment>
<evidence type="ECO:0000256" key="1">
    <source>
        <dbReference type="ARBA" id="ARBA00012417"/>
    </source>
</evidence>
<keyword evidence="3" id="KW-0808">Transferase</keyword>
<evidence type="ECO:0000256" key="4">
    <source>
        <dbReference type="ARBA" id="ARBA00022695"/>
    </source>
</evidence>
<organism evidence="10 11">
    <name type="scientific">Pontiella desulfatans</name>
    <dbReference type="NCBI Taxonomy" id="2750659"/>
    <lineage>
        <taxon>Bacteria</taxon>
        <taxon>Pseudomonadati</taxon>
        <taxon>Kiritimatiellota</taxon>
        <taxon>Kiritimatiellia</taxon>
        <taxon>Kiritimatiellales</taxon>
        <taxon>Pontiellaceae</taxon>
        <taxon>Pontiella</taxon>
    </lineage>
</organism>
<evidence type="ECO:0000256" key="7">
    <source>
        <dbReference type="ARBA" id="ARBA00034754"/>
    </source>
</evidence>
<keyword evidence="4" id="KW-0548">Nucleotidyltransferase</keyword>
<dbReference type="AlphaFoldDB" id="A0A6C2UB71"/>
<dbReference type="Gene3D" id="3.40.50.300">
    <property type="entry name" value="P-loop containing nucleotide triphosphate hydrolases"/>
    <property type="match status" value="1"/>
</dbReference>
<evidence type="ECO:0000256" key="5">
    <source>
        <dbReference type="ARBA" id="ARBA00022705"/>
    </source>
</evidence>
<evidence type="ECO:0000313" key="11">
    <source>
        <dbReference type="Proteomes" id="UP000366872"/>
    </source>
</evidence>
<dbReference type="Proteomes" id="UP000366872">
    <property type="component" value="Unassembled WGS sequence"/>
</dbReference>
<accession>A0A6C2UB71</accession>
<evidence type="ECO:0000256" key="6">
    <source>
        <dbReference type="ARBA" id="ARBA00022932"/>
    </source>
</evidence>
<dbReference type="NCBIfam" id="TIGR01128">
    <property type="entry name" value="holA"/>
    <property type="match status" value="1"/>
</dbReference>
<dbReference type="GO" id="GO:0006261">
    <property type="term" value="P:DNA-templated DNA replication"/>
    <property type="evidence" value="ECO:0007669"/>
    <property type="project" value="TreeGrafter"/>
</dbReference>
<evidence type="ECO:0000256" key="3">
    <source>
        <dbReference type="ARBA" id="ARBA00022679"/>
    </source>
</evidence>
<proteinExistence type="inferred from homology"/>
<keyword evidence="11" id="KW-1185">Reference proteome</keyword>
<comment type="similarity">
    <text evidence="7">Belongs to the DNA polymerase HolA subunit family.</text>
</comment>
<dbReference type="InterPro" id="IPR008921">
    <property type="entry name" value="DNA_pol3_clamp-load_cplx_C"/>
</dbReference>
<dbReference type="EC" id="2.7.7.7" evidence="1"/>
<dbReference type="GO" id="GO:0003677">
    <property type="term" value="F:DNA binding"/>
    <property type="evidence" value="ECO:0007669"/>
    <property type="project" value="InterPro"/>
</dbReference>
<dbReference type="GO" id="GO:0003887">
    <property type="term" value="F:DNA-directed DNA polymerase activity"/>
    <property type="evidence" value="ECO:0007669"/>
    <property type="project" value="UniProtKB-KW"/>
</dbReference>
<reference evidence="10 11" key="1">
    <citation type="submission" date="2019-04" db="EMBL/GenBank/DDBJ databases">
        <authorList>
            <person name="Van Vliet M D."/>
        </authorList>
    </citation>
    <scope>NUCLEOTIDE SEQUENCE [LARGE SCALE GENOMIC DNA]</scope>
    <source>
        <strain evidence="10 11">F1</strain>
    </source>
</reference>
<sequence length="365" mass="41312">MADNVYFYCGNDEYLVGLNARKKVDQVCPAEEQALSLEIIDGSASKIEEAVAAVDQCIAAFRTVGLFGGKKVVWFREVAFLKNAVIMKNADVKRLLGELSNDLKSGLSPDQFLIISAPGIDKRSAFHKALKEVVQLEEFNIPERDYEARPVALERALSLFKREGYSIDNDAAQVFIDRTGFETRQIMNEVEKLVLFKGADKTIQLADVQLMTSSSGEAITWDFTDAIAERKLAVAIRIFRQLLFQKQTAIGLIIQIESMYQNMLRFREYMEAGWLRMNGNRIQWASGQEIDDYFEAMPDDPRTMHWFRASKIANQAAPYSVTRLAASKRLVVDTHERMLSGGSIPHELMLETLLAKLCAPPQRRR</sequence>
<evidence type="ECO:0000313" key="10">
    <source>
        <dbReference type="EMBL" id="VGO17189.1"/>
    </source>
</evidence>
<feature type="domain" description="DNA polymerase III delta N-terminal" evidence="9">
    <location>
        <begin position="6"/>
        <end position="135"/>
    </location>
</feature>
<dbReference type="GO" id="GO:0009360">
    <property type="term" value="C:DNA polymerase III complex"/>
    <property type="evidence" value="ECO:0007669"/>
    <property type="project" value="InterPro"/>
</dbReference>
<keyword evidence="6" id="KW-0239">DNA-directed DNA polymerase</keyword>
<evidence type="ECO:0000259" key="9">
    <source>
        <dbReference type="Pfam" id="PF06144"/>
    </source>
</evidence>
<dbReference type="InterPro" id="IPR027417">
    <property type="entry name" value="P-loop_NTPase"/>
</dbReference>
<dbReference type="EMBL" id="CAAHFG010000004">
    <property type="protein sequence ID" value="VGO17189.1"/>
    <property type="molecule type" value="Genomic_DNA"/>
</dbReference>